<dbReference type="InterPro" id="IPR017978">
    <property type="entry name" value="GPCR_3_C"/>
</dbReference>
<evidence type="ECO:0000256" key="8">
    <source>
        <dbReference type="ARBA" id="ARBA00023170"/>
    </source>
</evidence>
<dbReference type="PRINTS" id="PR00248">
    <property type="entry name" value="GPCRMGR"/>
</dbReference>
<dbReference type="PROSITE" id="PS50259">
    <property type="entry name" value="G_PROTEIN_RECEP_F3_4"/>
    <property type="match status" value="1"/>
</dbReference>
<dbReference type="SUPFAM" id="SSF57586">
    <property type="entry name" value="TNF receptor-like"/>
    <property type="match status" value="1"/>
</dbReference>
<organism evidence="13 14">
    <name type="scientific">Pogona vitticeps</name>
    <name type="common">central bearded dragon</name>
    <dbReference type="NCBI Taxonomy" id="103695"/>
    <lineage>
        <taxon>Eukaryota</taxon>
        <taxon>Metazoa</taxon>
        <taxon>Chordata</taxon>
        <taxon>Craniata</taxon>
        <taxon>Vertebrata</taxon>
        <taxon>Euteleostomi</taxon>
        <taxon>Lepidosauria</taxon>
        <taxon>Squamata</taxon>
        <taxon>Bifurcata</taxon>
        <taxon>Unidentata</taxon>
        <taxon>Episquamata</taxon>
        <taxon>Toxicofera</taxon>
        <taxon>Iguania</taxon>
        <taxon>Acrodonta</taxon>
        <taxon>Agamidae</taxon>
        <taxon>Amphibolurinae</taxon>
        <taxon>Pogona</taxon>
    </lineage>
</organism>
<protein>
    <submittedName>
        <fullName evidence="14">Taste receptor type 1 member 1</fullName>
    </submittedName>
</protein>
<evidence type="ECO:0000256" key="7">
    <source>
        <dbReference type="ARBA" id="ARBA00023136"/>
    </source>
</evidence>
<dbReference type="Proteomes" id="UP001652642">
    <property type="component" value="Chromosome 7"/>
</dbReference>
<gene>
    <name evidence="14" type="primary">TAS1R1</name>
</gene>
<dbReference type="InterPro" id="IPR028082">
    <property type="entry name" value="Peripla_BP_I"/>
</dbReference>
<dbReference type="Pfam" id="PF01094">
    <property type="entry name" value="ANF_receptor"/>
    <property type="match status" value="1"/>
</dbReference>
<dbReference type="InterPro" id="IPR017979">
    <property type="entry name" value="GPCR_3_CS"/>
</dbReference>
<keyword evidence="13" id="KW-1185">Reference proteome</keyword>
<proteinExistence type="predicted"/>
<feature type="domain" description="G-protein coupled receptors family 3 profile" evidence="12">
    <location>
        <begin position="504"/>
        <end position="769"/>
    </location>
</feature>
<keyword evidence="2" id="KW-1003">Cell membrane</keyword>
<dbReference type="PANTHER" id="PTHR24061:SF3">
    <property type="entry name" value="TASTE RECEPTOR TYPE 1 MEMBER 1"/>
    <property type="match status" value="1"/>
</dbReference>
<evidence type="ECO:0000256" key="5">
    <source>
        <dbReference type="ARBA" id="ARBA00022989"/>
    </source>
</evidence>
<keyword evidence="3 11" id="KW-0812">Transmembrane</keyword>
<accession>A0ABM5EKZ6</accession>
<feature type="transmembrane region" description="Helical" evidence="11">
    <location>
        <begin position="619"/>
        <end position="638"/>
    </location>
</feature>
<keyword evidence="9" id="KW-0325">Glycoprotein</keyword>
<dbReference type="Pfam" id="PF00003">
    <property type="entry name" value="7tm_3"/>
    <property type="match status" value="1"/>
</dbReference>
<evidence type="ECO:0000256" key="2">
    <source>
        <dbReference type="ARBA" id="ARBA00022475"/>
    </source>
</evidence>
<evidence type="ECO:0000259" key="12">
    <source>
        <dbReference type="PROSITE" id="PS50259"/>
    </source>
</evidence>
<evidence type="ECO:0000256" key="9">
    <source>
        <dbReference type="ARBA" id="ARBA00023180"/>
    </source>
</evidence>
<keyword evidence="10" id="KW-0807">Transducer</keyword>
<dbReference type="Gene3D" id="3.40.50.2300">
    <property type="match status" value="2"/>
</dbReference>
<keyword evidence="6" id="KW-0297">G-protein coupled receptor</keyword>
<evidence type="ECO:0000313" key="13">
    <source>
        <dbReference type="Proteomes" id="UP001652642"/>
    </source>
</evidence>
<dbReference type="Pfam" id="PF07562">
    <property type="entry name" value="NCD3G"/>
    <property type="match status" value="1"/>
</dbReference>
<dbReference type="PANTHER" id="PTHR24061">
    <property type="entry name" value="CALCIUM-SENSING RECEPTOR-RELATED"/>
    <property type="match status" value="1"/>
</dbReference>
<feature type="transmembrane region" description="Helical" evidence="11">
    <location>
        <begin position="670"/>
        <end position="687"/>
    </location>
</feature>
<dbReference type="InterPro" id="IPR038550">
    <property type="entry name" value="GPCR_3_9-Cys_sf"/>
</dbReference>
<feature type="transmembrane region" description="Helical" evidence="11">
    <location>
        <begin position="540"/>
        <end position="563"/>
    </location>
</feature>
<dbReference type="RefSeq" id="XP_072833827.1">
    <property type="nucleotide sequence ID" value="XM_072977726.1"/>
</dbReference>
<evidence type="ECO:0000256" key="1">
    <source>
        <dbReference type="ARBA" id="ARBA00004651"/>
    </source>
</evidence>
<feature type="transmembrane region" description="Helical" evidence="11">
    <location>
        <begin position="575"/>
        <end position="598"/>
    </location>
</feature>
<keyword evidence="8 14" id="KW-0675">Receptor</keyword>
<evidence type="ECO:0000256" key="6">
    <source>
        <dbReference type="ARBA" id="ARBA00023040"/>
    </source>
</evidence>
<dbReference type="PRINTS" id="PR00592">
    <property type="entry name" value="CASENSINGR"/>
</dbReference>
<dbReference type="Gene3D" id="2.10.50.30">
    <property type="entry name" value="GPCR, family 3, nine cysteines domain"/>
    <property type="match status" value="1"/>
</dbReference>
<dbReference type="InterPro" id="IPR011500">
    <property type="entry name" value="GPCR_3_9-Cys_dom"/>
</dbReference>
<keyword evidence="4" id="KW-0732">Signal</keyword>
<feature type="transmembrane region" description="Helical" evidence="11">
    <location>
        <begin position="729"/>
        <end position="747"/>
    </location>
</feature>
<dbReference type="GeneID" id="110082448"/>
<reference evidence="14" key="1">
    <citation type="submission" date="2025-08" db="UniProtKB">
        <authorList>
            <consortium name="RefSeq"/>
        </authorList>
    </citation>
    <scope>IDENTIFICATION</scope>
</reference>
<dbReference type="InterPro" id="IPR000337">
    <property type="entry name" value="GPCR_3"/>
</dbReference>
<comment type="subcellular location">
    <subcellularLocation>
        <location evidence="1">Cell membrane</location>
        <topology evidence="1">Multi-pass membrane protein</topology>
    </subcellularLocation>
</comment>
<evidence type="ECO:0000256" key="3">
    <source>
        <dbReference type="ARBA" id="ARBA00022692"/>
    </source>
</evidence>
<feature type="transmembrane region" description="Helical" evidence="11">
    <location>
        <begin position="506"/>
        <end position="528"/>
    </location>
</feature>
<evidence type="ECO:0000256" key="4">
    <source>
        <dbReference type="ARBA" id="ARBA00022729"/>
    </source>
</evidence>
<evidence type="ECO:0000256" key="11">
    <source>
        <dbReference type="SAM" id="Phobius"/>
    </source>
</evidence>
<evidence type="ECO:0000256" key="10">
    <source>
        <dbReference type="ARBA" id="ARBA00023224"/>
    </source>
</evidence>
<keyword evidence="7 11" id="KW-0472">Membrane</keyword>
<name>A0ABM5EKZ6_9SAUR</name>
<dbReference type="InterPro" id="IPR001828">
    <property type="entry name" value="ANF_lig-bd_rcpt"/>
</dbReference>
<evidence type="ECO:0000313" key="14">
    <source>
        <dbReference type="RefSeq" id="XP_072833827.1"/>
    </source>
</evidence>
<dbReference type="PROSITE" id="PS00981">
    <property type="entry name" value="G_PROTEIN_RECEP_F3_3"/>
    <property type="match status" value="1"/>
</dbReference>
<keyword evidence="5 11" id="KW-1133">Transmembrane helix</keyword>
<feature type="transmembrane region" description="Helical" evidence="11">
    <location>
        <begin position="699"/>
        <end position="717"/>
    </location>
</feature>
<sequence length="780" mass="85719">MRFAVEEINNSSCLLPNLTLGYEIYDSCTSSTNMYATLSLLSKDREGCIGHQQVEVDANYARYLPKAVAAVGPDSSDEAVLTASLLGNFRIPVVSYEATSTALSNKRLYPSFLRTVPTNYVQSCALIHLLEAFNWTWVAVVASNDHYGLQAVEILQDMSAEAGVCFAYQGVLPSSNNPNSLEEAKIVHNLVSSGASVTIVYANRESVASFFQVVVRLNVTGKVWLGTEDWSLASDIWMIHGIHGIGTVIGVSLKQAYLWGMKAFEAALVGCKQAMGGLNDTGSARSSCQHCREACSQLCTQFCRPDEWKPSHSGLETSPCYLSGAFSVSSAVYTVAHGLHRLLDCQTGECRKDTIYPWQLLKEMRQANFSLFHRQVRFDTNGDILDGYELVLWNWAGQTWNYSVIGSYDNSGGLSIDKEKLLWHTEDNQVPVSVCSLDCGPGEEKIQQGTQRCCFHCLPCSSGTFLNKSSFSTCQKCKEDQWSPAGSEACFDRSVEFLAWDERVSLVLLTCISLGLLLMVGTGALFIWHLQTPVVKSAGGWLAVVMLCSLACASFSLYASFGVPSKLSCLSRTPLFNVSFAICLSCMAARSFQIVIIFKMATKTPGLLEAWRRHHGSSVLIGSLTAVQGVITLMHLSIRPPVPQKNYDAYDNATVLECSVGDSTLCLSGLLYNTLLGISCFVISYMGKDLPSSYNEAKCITFSLLIYFASLVTYSVTRSIDTGQKLLTMYVVSHFTSLCGIFGNYFVPKVYIILFHSERNTSEHFQMSIQSYTKRINAAG</sequence>
<dbReference type="SUPFAM" id="SSF53822">
    <property type="entry name" value="Periplasmic binding protein-like I"/>
    <property type="match status" value="1"/>
</dbReference>
<dbReference type="InterPro" id="IPR000068">
    <property type="entry name" value="GPCR_3_Ca_sens_rcpt-rel"/>
</dbReference>